<dbReference type="PRINTS" id="PR00081">
    <property type="entry name" value="GDHRDH"/>
</dbReference>
<comment type="similarity">
    <text evidence="1">Belongs to the short-chain dehydrogenases/reductases (SDR) family.</text>
</comment>
<dbReference type="KEGG" id="rer:RER_57710"/>
<sequence length="249" mass="26506">MSSIGCEQSGQKGAIVARVVVVGASRGLGRALIEGLRSDGHDVVGISRRRPDGFDVSEWIEADLTDPVAAANSIDQELVGGVDTLICNVGIWEGDAFTSDYAFTDQSDVEMLEMINANITGTILLSKRLIPRMIGRPRPRIFLTGSTSGLPRSGRPEVAFGASKSAINGIADALREGYRKDRLAVTVLHLGYLNTEDGLDVPRDIAAARGDGSLVPVHDVVDTVRSISNLSSSSSVREVVLTAIDDTRF</sequence>
<dbReference type="HOGENOM" id="CLU_010194_28_0_11"/>
<dbReference type="PANTHER" id="PTHR44196">
    <property type="entry name" value="DEHYDROGENASE/REDUCTASE SDR FAMILY MEMBER 7B"/>
    <property type="match status" value="1"/>
</dbReference>
<accession>C0ZU63</accession>
<reference evidence="4" key="1">
    <citation type="submission" date="2005-03" db="EMBL/GenBank/DDBJ databases">
        <title>Comparison of the complete genome sequences of Rhodococcus erythropolis PR4 and Rhodococcus opacus B4.</title>
        <authorList>
            <person name="Takarada H."/>
            <person name="Sekine M."/>
            <person name="Hosoyama A."/>
            <person name="Yamada R."/>
            <person name="Fujisawa T."/>
            <person name="Omata S."/>
            <person name="Shimizu A."/>
            <person name="Tsukatani N."/>
            <person name="Tanikawa S."/>
            <person name="Fujita N."/>
            <person name="Harayama S."/>
        </authorList>
    </citation>
    <scope>NUCLEOTIDE SEQUENCE [LARGE SCALE GENOMIC DNA]</scope>
    <source>
        <strain evidence="4">PR4 / NBRC 100887</strain>
    </source>
</reference>
<dbReference type="Pfam" id="PF00106">
    <property type="entry name" value="adh_short"/>
    <property type="match status" value="1"/>
</dbReference>
<reference evidence="3 4" key="2">
    <citation type="journal article" date="2006" name="Environ. Microbiol.">
        <title>Sequence analysis of three plasmids harboured in Rhodococcus erythropolis strain PR4.</title>
        <authorList>
            <person name="Sekine M."/>
            <person name="Tanikawa S."/>
            <person name="Omata S."/>
            <person name="Saito M."/>
            <person name="Fujisawa T."/>
            <person name="Tsukatani N."/>
            <person name="Tajima T."/>
            <person name="Sekigawa T."/>
            <person name="Kosugi H."/>
            <person name="Matsuo Y."/>
            <person name="Nishiko R."/>
            <person name="Imamura K."/>
            <person name="Ito M."/>
            <person name="Narita H."/>
            <person name="Tago S."/>
            <person name="Fujita N."/>
            <person name="Harayama S."/>
        </authorList>
    </citation>
    <scope>NUCLEOTIDE SEQUENCE [LARGE SCALE GENOMIC DNA]</scope>
    <source>
        <strain evidence="4">PR4 / NBRC 100887</strain>
    </source>
</reference>
<protein>
    <submittedName>
        <fullName evidence="3">Uncharacterized protein</fullName>
    </submittedName>
</protein>
<dbReference type="InterPro" id="IPR002347">
    <property type="entry name" value="SDR_fam"/>
</dbReference>
<dbReference type="AlphaFoldDB" id="C0ZU63"/>
<dbReference type="SUPFAM" id="SSF51735">
    <property type="entry name" value="NAD(P)-binding Rossmann-fold domains"/>
    <property type="match status" value="1"/>
</dbReference>
<evidence type="ECO:0000313" key="4">
    <source>
        <dbReference type="Proteomes" id="UP000002204"/>
    </source>
</evidence>
<evidence type="ECO:0000256" key="1">
    <source>
        <dbReference type="ARBA" id="ARBA00006484"/>
    </source>
</evidence>
<dbReference type="GO" id="GO:0016020">
    <property type="term" value="C:membrane"/>
    <property type="evidence" value="ECO:0007669"/>
    <property type="project" value="TreeGrafter"/>
</dbReference>
<proteinExistence type="inferred from homology"/>
<gene>
    <name evidence="3" type="ordered locus">RER_57710</name>
</gene>
<dbReference type="CDD" id="cd05233">
    <property type="entry name" value="SDR_c"/>
    <property type="match status" value="1"/>
</dbReference>
<keyword evidence="2" id="KW-0560">Oxidoreductase</keyword>
<dbReference type="EMBL" id="AP008957">
    <property type="protein sequence ID" value="BAH36479.1"/>
    <property type="molecule type" value="Genomic_DNA"/>
</dbReference>
<dbReference type="Proteomes" id="UP000002204">
    <property type="component" value="Chromosome"/>
</dbReference>
<dbReference type="PANTHER" id="PTHR44196:SF1">
    <property type="entry name" value="DEHYDROGENASE_REDUCTASE SDR FAMILY MEMBER 7B"/>
    <property type="match status" value="1"/>
</dbReference>
<name>C0ZU63_RHOE4</name>
<evidence type="ECO:0000256" key="2">
    <source>
        <dbReference type="ARBA" id="ARBA00023002"/>
    </source>
</evidence>
<organism evidence="3 4">
    <name type="scientific">Rhodococcus erythropolis (strain PR4 / NBRC 100887)</name>
    <dbReference type="NCBI Taxonomy" id="234621"/>
    <lineage>
        <taxon>Bacteria</taxon>
        <taxon>Bacillati</taxon>
        <taxon>Actinomycetota</taxon>
        <taxon>Actinomycetes</taxon>
        <taxon>Mycobacteriales</taxon>
        <taxon>Nocardiaceae</taxon>
        <taxon>Rhodococcus</taxon>
        <taxon>Rhodococcus erythropolis group</taxon>
    </lineage>
</organism>
<evidence type="ECO:0000313" key="3">
    <source>
        <dbReference type="EMBL" id="BAH36479.1"/>
    </source>
</evidence>
<dbReference type="Gene3D" id="3.40.50.720">
    <property type="entry name" value="NAD(P)-binding Rossmann-like Domain"/>
    <property type="match status" value="1"/>
</dbReference>
<dbReference type="eggNOG" id="COG1028">
    <property type="taxonomic scope" value="Bacteria"/>
</dbReference>
<dbReference type="GO" id="GO:0016491">
    <property type="term" value="F:oxidoreductase activity"/>
    <property type="evidence" value="ECO:0007669"/>
    <property type="project" value="UniProtKB-KW"/>
</dbReference>
<dbReference type="InterPro" id="IPR036291">
    <property type="entry name" value="NAD(P)-bd_dom_sf"/>
</dbReference>